<evidence type="ECO:0000313" key="1">
    <source>
        <dbReference type="EMBL" id="JAH00600.1"/>
    </source>
</evidence>
<proteinExistence type="predicted"/>
<dbReference type="AlphaFoldDB" id="A0A0E9P961"/>
<sequence length="33" mass="3715">MPLAPFLRLRLKSHSSSPSHWVFVHGGETMVLP</sequence>
<protein>
    <submittedName>
        <fullName evidence="1">Uncharacterized protein</fullName>
    </submittedName>
</protein>
<name>A0A0E9P961_ANGAN</name>
<reference evidence="1" key="2">
    <citation type="journal article" date="2015" name="Fish Shellfish Immunol.">
        <title>Early steps in the European eel (Anguilla anguilla)-Vibrio vulnificus interaction in the gills: Role of the RtxA13 toxin.</title>
        <authorList>
            <person name="Callol A."/>
            <person name="Pajuelo D."/>
            <person name="Ebbesson L."/>
            <person name="Teles M."/>
            <person name="MacKenzie S."/>
            <person name="Amaro C."/>
        </authorList>
    </citation>
    <scope>NUCLEOTIDE SEQUENCE</scope>
</reference>
<accession>A0A0E9P961</accession>
<reference evidence="1" key="1">
    <citation type="submission" date="2014-11" db="EMBL/GenBank/DDBJ databases">
        <authorList>
            <person name="Amaro Gonzalez C."/>
        </authorList>
    </citation>
    <scope>NUCLEOTIDE SEQUENCE</scope>
</reference>
<organism evidence="1">
    <name type="scientific">Anguilla anguilla</name>
    <name type="common">European freshwater eel</name>
    <name type="synonym">Muraena anguilla</name>
    <dbReference type="NCBI Taxonomy" id="7936"/>
    <lineage>
        <taxon>Eukaryota</taxon>
        <taxon>Metazoa</taxon>
        <taxon>Chordata</taxon>
        <taxon>Craniata</taxon>
        <taxon>Vertebrata</taxon>
        <taxon>Euteleostomi</taxon>
        <taxon>Actinopterygii</taxon>
        <taxon>Neopterygii</taxon>
        <taxon>Teleostei</taxon>
        <taxon>Anguilliformes</taxon>
        <taxon>Anguillidae</taxon>
        <taxon>Anguilla</taxon>
    </lineage>
</organism>
<dbReference type="EMBL" id="GBXM01107977">
    <property type="protein sequence ID" value="JAH00600.1"/>
    <property type="molecule type" value="Transcribed_RNA"/>
</dbReference>